<dbReference type="STRING" id="1043493.SAMN05421637_2021"/>
<feature type="compositionally biased region" description="Acidic residues" evidence="1">
    <location>
        <begin position="61"/>
        <end position="90"/>
    </location>
</feature>
<feature type="compositionally biased region" description="Low complexity" evidence="1">
    <location>
        <begin position="27"/>
        <end position="58"/>
    </location>
</feature>
<evidence type="ECO:0000313" key="3">
    <source>
        <dbReference type="EMBL" id="SEJ49757.1"/>
    </source>
</evidence>
<name>A0A1H6ZE70_9MICO</name>
<gene>
    <name evidence="3" type="ORF">SAMN05421637_2021</name>
</gene>
<evidence type="ECO:0000256" key="1">
    <source>
        <dbReference type="SAM" id="MobiDB-lite"/>
    </source>
</evidence>
<keyword evidence="4" id="KW-1185">Reference proteome</keyword>
<feature type="domain" description="FMN-binding" evidence="2">
    <location>
        <begin position="132"/>
        <end position="209"/>
    </location>
</feature>
<dbReference type="EMBL" id="FNZI01000004">
    <property type="protein sequence ID" value="SEJ49757.1"/>
    <property type="molecule type" value="Genomic_DNA"/>
</dbReference>
<dbReference type="Gene3D" id="3.90.1010.20">
    <property type="match status" value="1"/>
</dbReference>
<dbReference type="SMART" id="SM00900">
    <property type="entry name" value="FMN_bind"/>
    <property type="match status" value="1"/>
</dbReference>
<sequence>MVAGGCAAIVGAGWAASPKELPSLDLVAPSSPESSAGAEASPSASASVGSSPSPSPSATEALDDDHDDDHEDEVEIEDEHEDGDDDDGDDAPVVAAPTETAAAEPDPVVTSAPAEPAQPASQSVDGPVVTNARGEFQARITVEGGTVTDVQAIRAGTQDAQSVQINARAIPILREEVLAAQSWDVAAVSGASFTSPGFLESVRGAFASAGL</sequence>
<dbReference type="AlphaFoldDB" id="A0A1H6ZE70"/>
<reference evidence="4" key="1">
    <citation type="submission" date="2016-10" db="EMBL/GenBank/DDBJ databases">
        <authorList>
            <person name="Varghese N."/>
        </authorList>
    </citation>
    <scope>NUCLEOTIDE SEQUENCE [LARGE SCALE GENOMIC DNA]</scope>
    <source>
        <strain evidence="4">DSM 24868</strain>
    </source>
</reference>
<dbReference type="GO" id="GO:0016020">
    <property type="term" value="C:membrane"/>
    <property type="evidence" value="ECO:0007669"/>
    <property type="project" value="InterPro"/>
</dbReference>
<evidence type="ECO:0000313" key="4">
    <source>
        <dbReference type="Proteomes" id="UP000183315"/>
    </source>
</evidence>
<dbReference type="eggNOG" id="COG3976">
    <property type="taxonomic scope" value="Bacteria"/>
</dbReference>
<evidence type="ECO:0000259" key="2">
    <source>
        <dbReference type="SMART" id="SM00900"/>
    </source>
</evidence>
<dbReference type="GO" id="GO:0010181">
    <property type="term" value="F:FMN binding"/>
    <property type="evidence" value="ECO:0007669"/>
    <property type="project" value="InterPro"/>
</dbReference>
<accession>A0A1H6ZE70</accession>
<dbReference type="Proteomes" id="UP000183315">
    <property type="component" value="Unassembled WGS sequence"/>
</dbReference>
<organism evidence="3 4">
    <name type="scientific">Demequina mangrovi</name>
    <dbReference type="NCBI Taxonomy" id="1043493"/>
    <lineage>
        <taxon>Bacteria</taxon>
        <taxon>Bacillati</taxon>
        <taxon>Actinomycetota</taxon>
        <taxon>Actinomycetes</taxon>
        <taxon>Micrococcales</taxon>
        <taxon>Demequinaceae</taxon>
        <taxon>Demequina</taxon>
    </lineage>
</organism>
<proteinExistence type="predicted"/>
<dbReference type="InterPro" id="IPR007329">
    <property type="entry name" value="FMN-bd"/>
</dbReference>
<feature type="region of interest" description="Disordered" evidence="1">
    <location>
        <begin position="11"/>
        <end position="127"/>
    </location>
</feature>
<feature type="compositionally biased region" description="Low complexity" evidence="1">
    <location>
        <begin position="91"/>
        <end position="123"/>
    </location>
</feature>
<protein>
    <recommendedName>
        <fullName evidence="2">FMN-binding domain-containing protein</fullName>
    </recommendedName>
</protein>